<dbReference type="Proteomes" id="UP000838756">
    <property type="component" value="Unassembled WGS sequence"/>
</dbReference>
<feature type="compositionally biased region" description="Polar residues" evidence="1">
    <location>
        <begin position="90"/>
        <end position="100"/>
    </location>
</feature>
<feature type="region of interest" description="Disordered" evidence="1">
    <location>
        <begin position="78"/>
        <end position="100"/>
    </location>
</feature>
<reference evidence="2" key="1">
    <citation type="submission" date="2022-03" db="EMBL/GenBank/DDBJ databases">
        <authorList>
            <person name="Lindestad O."/>
        </authorList>
    </citation>
    <scope>NUCLEOTIDE SEQUENCE</scope>
</reference>
<gene>
    <name evidence="2" type="primary">jg4907</name>
    <name evidence="2" type="ORF">PAEG_LOCUS2739</name>
</gene>
<keyword evidence="3" id="KW-1185">Reference proteome</keyword>
<protein>
    <submittedName>
        <fullName evidence="2">Jg4907 protein</fullName>
    </submittedName>
</protein>
<evidence type="ECO:0000256" key="1">
    <source>
        <dbReference type="SAM" id="MobiDB-lite"/>
    </source>
</evidence>
<comment type="caution">
    <text evidence="2">The sequence shown here is derived from an EMBL/GenBank/DDBJ whole genome shotgun (WGS) entry which is preliminary data.</text>
</comment>
<proteinExistence type="predicted"/>
<evidence type="ECO:0000313" key="3">
    <source>
        <dbReference type="Proteomes" id="UP000838756"/>
    </source>
</evidence>
<dbReference type="AlphaFoldDB" id="A0A8S4QMP0"/>
<feature type="non-terminal residue" evidence="2">
    <location>
        <position position="1"/>
    </location>
</feature>
<accession>A0A8S4QMP0</accession>
<name>A0A8S4QMP0_9NEOP</name>
<organism evidence="2 3">
    <name type="scientific">Pararge aegeria aegeria</name>
    <dbReference type="NCBI Taxonomy" id="348720"/>
    <lineage>
        <taxon>Eukaryota</taxon>
        <taxon>Metazoa</taxon>
        <taxon>Ecdysozoa</taxon>
        <taxon>Arthropoda</taxon>
        <taxon>Hexapoda</taxon>
        <taxon>Insecta</taxon>
        <taxon>Pterygota</taxon>
        <taxon>Neoptera</taxon>
        <taxon>Endopterygota</taxon>
        <taxon>Lepidoptera</taxon>
        <taxon>Glossata</taxon>
        <taxon>Ditrysia</taxon>
        <taxon>Papilionoidea</taxon>
        <taxon>Nymphalidae</taxon>
        <taxon>Satyrinae</taxon>
        <taxon>Satyrini</taxon>
        <taxon>Parargina</taxon>
        <taxon>Pararge</taxon>
    </lineage>
</organism>
<sequence length="100" mass="11431">VAVKLEKPLPGARATLCRACKEHILQSAALYPSTCIHTWRDLKRKMRVQKSDVKKMADTINVNKDYIAPDLSDELHRPLEHKPFTDSDPLESNFNGIEFK</sequence>
<dbReference type="EMBL" id="CAKXAJ010008537">
    <property type="protein sequence ID" value="CAH2210882.1"/>
    <property type="molecule type" value="Genomic_DNA"/>
</dbReference>
<evidence type="ECO:0000313" key="2">
    <source>
        <dbReference type="EMBL" id="CAH2210882.1"/>
    </source>
</evidence>